<sequence>MADLAVGTEVFDECCTSTNSTFVAKCAKTVESYNKRIPSAKGKYPVEWAVYGSSKALFTYSYRLHILSASLNTRSRLQSLGSSEKQALTMLCNSCMTRWRIGLSKPRRLFMSLLIRSSSSSSNSNDPSTFNTIAQDRLGHVMQIYEDFVGLTEVKEAQNKVVSAEQKFLQVQEDRRSMQAQLLAVQADVRAVSAELEKTSRTDSRYIDLVKREHEVLLVERDMSTKIKALDKAERDFFALLSAALRESHEKERARAEKTKYWSIIGSVIGAIIGIVGSTINNMRRMRELRAIVTESGENTAEYKDLAVKALQSISDQQSKMQEYMNFLSDGGKVADVDPGTINAAPNVFINRNELSENTHTIVEELEKHSAGLSSKLQEILKVVAVGRAAEDGDNVVYAGPEMESLILTSEEKLQNSMRKISVLSTVAISSVVTVGLGIMILILRGS</sequence>
<feature type="transmembrane region" description="Helical" evidence="1">
    <location>
        <begin position="261"/>
        <end position="280"/>
    </location>
</feature>
<name>A0AAV4AWH8_9GAST</name>
<dbReference type="PANTHER" id="PTHR28624:SF1">
    <property type="entry name" value="MITOCHONDRIAL POTASSIUM CHANNEL"/>
    <property type="match status" value="1"/>
</dbReference>
<keyword evidence="1" id="KW-0812">Transmembrane</keyword>
<dbReference type="AlphaFoldDB" id="A0AAV4AWH8"/>
<reference evidence="2 3" key="1">
    <citation type="journal article" date="2021" name="Elife">
        <title>Chloroplast acquisition without the gene transfer in kleptoplastic sea slugs, Plakobranchus ocellatus.</title>
        <authorList>
            <person name="Maeda T."/>
            <person name="Takahashi S."/>
            <person name="Yoshida T."/>
            <person name="Shimamura S."/>
            <person name="Takaki Y."/>
            <person name="Nagai Y."/>
            <person name="Toyoda A."/>
            <person name="Suzuki Y."/>
            <person name="Arimoto A."/>
            <person name="Ishii H."/>
            <person name="Satoh N."/>
            <person name="Nishiyama T."/>
            <person name="Hasebe M."/>
            <person name="Maruyama T."/>
            <person name="Minagawa J."/>
            <person name="Obokata J."/>
            <person name="Shigenobu S."/>
        </authorList>
    </citation>
    <scope>NUCLEOTIDE SEQUENCE [LARGE SCALE GENOMIC DNA]</scope>
</reference>
<accession>A0AAV4AWH8</accession>
<organism evidence="2 3">
    <name type="scientific">Plakobranchus ocellatus</name>
    <dbReference type="NCBI Taxonomy" id="259542"/>
    <lineage>
        <taxon>Eukaryota</taxon>
        <taxon>Metazoa</taxon>
        <taxon>Spiralia</taxon>
        <taxon>Lophotrochozoa</taxon>
        <taxon>Mollusca</taxon>
        <taxon>Gastropoda</taxon>
        <taxon>Heterobranchia</taxon>
        <taxon>Euthyneura</taxon>
        <taxon>Panpulmonata</taxon>
        <taxon>Sacoglossa</taxon>
        <taxon>Placobranchoidea</taxon>
        <taxon>Plakobranchidae</taxon>
        <taxon>Plakobranchus</taxon>
    </lineage>
</organism>
<evidence type="ECO:0000313" key="3">
    <source>
        <dbReference type="Proteomes" id="UP000735302"/>
    </source>
</evidence>
<dbReference type="Proteomes" id="UP000735302">
    <property type="component" value="Unassembled WGS sequence"/>
</dbReference>
<gene>
    <name evidence="2" type="ORF">PoB_004198100</name>
</gene>
<keyword evidence="1" id="KW-0472">Membrane</keyword>
<dbReference type="EMBL" id="BLXT01004610">
    <property type="protein sequence ID" value="GFO15476.1"/>
    <property type="molecule type" value="Genomic_DNA"/>
</dbReference>
<protein>
    <submittedName>
        <fullName evidence="2">Coiled-coil domain-containing protein 51</fullName>
    </submittedName>
</protein>
<evidence type="ECO:0000256" key="1">
    <source>
        <dbReference type="SAM" id="Phobius"/>
    </source>
</evidence>
<keyword evidence="3" id="KW-1185">Reference proteome</keyword>
<proteinExistence type="predicted"/>
<feature type="transmembrane region" description="Helical" evidence="1">
    <location>
        <begin position="423"/>
        <end position="444"/>
    </location>
</feature>
<dbReference type="InterPro" id="IPR037660">
    <property type="entry name" value="CCDC51"/>
</dbReference>
<comment type="caution">
    <text evidence="2">The sequence shown here is derived from an EMBL/GenBank/DDBJ whole genome shotgun (WGS) entry which is preliminary data.</text>
</comment>
<dbReference type="PANTHER" id="PTHR28624">
    <property type="entry name" value="COILED-COIL DOMAIN-CONTAINING PROTEIN 51"/>
    <property type="match status" value="1"/>
</dbReference>
<keyword evidence="1" id="KW-1133">Transmembrane helix</keyword>
<evidence type="ECO:0000313" key="2">
    <source>
        <dbReference type="EMBL" id="GFO15476.1"/>
    </source>
</evidence>